<dbReference type="AlphaFoldDB" id="A0A432MDW3"/>
<reference evidence="2 3" key="2">
    <citation type="submission" date="2019-01" db="EMBL/GenBank/DDBJ databases">
        <title>Tautonia sociabilis, a novel thermotolerant planctomycete of Isosphaeraceae family, isolated from a 4000 m deep subterranean habitat.</title>
        <authorList>
            <person name="Kovaleva O.L."/>
            <person name="Elcheninov A.G."/>
            <person name="Van Heerden E."/>
            <person name="Toshchakov S.V."/>
            <person name="Novikov A."/>
            <person name="Bonch-Osmolovskaya E.A."/>
            <person name="Kublanov I.V."/>
        </authorList>
    </citation>
    <scope>NUCLEOTIDE SEQUENCE [LARGE SCALE GENOMIC DNA]</scope>
    <source>
        <strain evidence="2 3">GM2012</strain>
    </source>
</reference>
<accession>A0A432MDW3</accession>
<protein>
    <recommendedName>
        <fullName evidence="4">DUF2961 domain-containing protein</fullName>
    </recommendedName>
</protein>
<evidence type="ECO:0008006" key="4">
    <source>
        <dbReference type="Google" id="ProtNLM"/>
    </source>
</evidence>
<feature type="region of interest" description="Disordered" evidence="1">
    <location>
        <begin position="155"/>
        <end position="199"/>
    </location>
</feature>
<reference evidence="2 3" key="1">
    <citation type="submission" date="2018-12" db="EMBL/GenBank/DDBJ databases">
        <authorList>
            <person name="Toschakov S.V."/>
        </authorList>
    </citation>
    <scope>NUCLEOTIDE SEQUENCE [LARGE SCALE GENOMIC DNA]</scope>
    <source>
        <strain evidence="2 3">GM2012</strain>
    </source>
</reference>
<evidence type="ECO:0000256" key="1">
    <source>
        <dbReference type="SAM" id="MobiDB-lite"/>
    </source>
</evidence>
<dbReference type="EMBL" id="RYZH01000063">
    <property type="protein sequence ID" value="RUL83192.1"/>
    <property type="molecule type" value="Genomic_DNA"/>
</dbReference>
<dbReference type="Proteomes" id="UP000280296">
    <property type="component" value="Unassembled WGS sequence"/>
</dbReference>
<dbReference type="RefSeq" id="WP_126727729.1">
    <property type="nucleotide sequence ID" value="NZ_RYZH01000063.1"/>
</dbReference>
<name>A0A432MDW3_9BACT</name>
<organism evidence="2 3">
    <name type="scientific">Tautonia sociabilis</name>
    <dbReference type="NCBI Taxonomy" id="2080755"/>
    <lineage>
        <taxon>Bacteria</taxon>
        <taxon>Pseudomonadati</taxon>
        <taxon>Planctomycetota</taxon>
        <taxon>Planctomycetia</taxon>
        <taxon>Isosphaerales</taxon>
        <taxon>Isosphaeraceae</taxon>
        <taxon>Tautonia</taxon>
    </lineage>
</organism>
<dbReference type="OrthoDB" id="2518538at2"/>
<gene>
    <name evidence="2" type="ORF">TsocGM_22620</name>
</gene>
<proteinExistence type="predicted"/>
<sequence>MLLPTLATAIGLLAADDPGPPRPRASAGPILARYEVDLVGLSRAVFALPDGPRTIRSLRWIPAPGSTDSWRSARLRLIWDGDDLDSPGVDLPLGLLLSPEPGAAGGGSLLVNRRPMPYLRSGRLVIDAEGPVRGSFRLDTRPGAEVLRTRGYLRAEVVPGPSPTDSPGDSPRNPEHDGAPAVRYWYDRRPGPGPTADGR</sequence>
<comment type="caution">
    <text evidence="2">The sequence shown here is derived from an EMBL/GenBank/DDBJ whole genome shotgun (WGS) entry which is preliminary data.</text>
</comment>
<keyword evidence="3" id="KW-1185">Reference proteome</keyword>
<evidence type="ECO:0000313" key="2">
    <source>
        <dbReference type="EMBL" id="RUL83192.1"/>
    </source>
</evidence>
<evidence type="ECO:0000313" key="3">
    <source>
        <dbReference type="Proteomes" id="UP000280296"/>
    </source>
</evidence>